<keyword evidence="4" id="KW-1185">Reference proteome</keyword>
<evidence type="ECO:0000313" key="3">
    <source>
        <dbReference type="EMBL" id="OMJ70652.1"/>
    </source>
</evidence>
<evidence type="ECO:0000256" key="2">
    <source>
        <dbReference type="SAM" id="MobiDB-lite"/>
    </source>
</evidence>
<keyword evidence="1" id="KW-0175">Coiled coil</keyword>
<comment type="caution">
    <text evidence="3">The sequence shown here is derived from an EMBL/GenBank/DDBJ whole genome shotgun (WGS) entry which is preliminary data.</text>
</comment>
<organism evidence="3 4">
    <name type="scientific">Stentor coeruleus</name>
    <dbReference type="NCBI Taxonomy" id="5963"/>
    <lineage>
        <taxon>Eukaryota</taxon>
        <taxon>Sar</taxon>
        <taxon>Alveolata</taxon>
        <taxon>Ciliophora</taxon>
        <taxon>Postciliodesmatophora</taxon>
        <taxon>Heterotrichea</taxon>
        <taxon>Heterotrichida</taxon>
        <taxon>Stentoridae</taxon>
        <taxon>Stentor</taxon>
    </lineage>
</organism>
<evidence type="ECO:0000313" key="4">
    <source>
        <dbReference type="Proteomes" id="UP000187209"/>
    </source>
</evidence>
<feature type="region of interest" description="Disordered" evidence="2">
    <location>
        <begin position="1"/>
        <end position="33"/>
    </location>
</feature>
<reference evidence="3 4" key="1">
    <citation type="submission" date="2016-11" db="EMBL/GenBank/DDBJ databases">
        <title>The macronuclear genome of Stentor coeruleus: a giant cell with tiny introns.</title>
        <authorList>
            <person name="Slabodnick M."/>
            <person name="Ruby J.G."/>
            <person name="Reiff S.B."/>
            <person name="Swart E.C."/>
            <person name="Gosai S."/>
            <person name="Prabakaran S."/>
            <person name="Witkowska E."/>
            <person name="Larue G.E."/>
            <person name="Fisher S."/>
            <person name="Freeman R.M."/>
            <person name="Gunawardena J."/>
            <person name="Chu W."/>
            <person name="Stover N.A."/>
            <person name="Gregory B.D."/>
            <person name="Nowacki M."/>
            <person name="Derisi J."/>
            <person name="Roy S.W."/>
            <person name="Marshall W.F."/>
            <person name="Sood P."/>
        </authorList>
    </citation>
    <scope>NUCLEOTIDE SEQUENCE [LARGE SCALE GENOMIC DNA]</scope>
    <source>
        <strain evidence="3">WM001</strain>
    </source>
</reference>
<evidence type="ECO:0000256" key="1">
    <source>
        <dbReference type="SAM" id="Coils"/>
    </source>
</evidence>
<proteinExistence type="predicted"/>
<accession>A0A1R2B1J4</accession>
<feature type="coiled-coil region" evidence="1">
    <location>
        <begin position="156"/>
        <end position="209"/>
    </location>
</feature>
<sequence length="340" mass="39887">MNSFNRFSLSKSSTRISKTPSTSSSLLSTPNHRKTKTYSLHESLSLKQDLLSASLANYSKELQCKIPTIANKMSQFEMKLSKIRNKKSAVLKNLHLEKNYQKQFLISLRNIQNYQNHAIEMMMNVSENEEKTFKTKKKEEEISMLTKKSWDMEYKISELKNKLGFLKEKKTNLSAELVEIHDSSNIIGSDFYEQNLRKEENNISQEEITKLKEFISSIKNRIFSYLSSTNNIKKENSNLQNEIKESKSYLSSIESRNLERKREISDEKNKINAKTALMELENKFIDEQRRKYSIYLELVSKKIEKINKCFPKQSEKLHKTRIPLSTASEIQTKRRNQSYS</sequence>
<name>A0A1R2B1J4_9CILI</name>
<protein>
    <submittedName>
        <fullName evidence="3">Uncharacterized protein</fullName>
    </submittedName>
</protein>
<dbReference type="AlphaFoldDB" id="A0A1R2B1J4"/>
<dbReference type="Proteomes" id="UP000187209">
    <property type="component" value="Unassembled WGS sequence"/>
</dbReference>
<dbReference type="EMBL" id="MPUH01001067">
    <property type="protein sequence ID" value="OMJ70652.1"/>
    <property type="molecule type" value="Genomic_DNA"/>
</dbReference>
<gene>
    <name evidence="3" type="ORF">SteCoe_31332</name>
</gene>
<feature type="compositionally biased region" description="Low complexity" evidence="2">
    <location>
        <begin position="10"/>
        <end position="30"/>
    </location>
</feature>